<geneLocation type="mitochondrion" evidence="4"/>
<feature type="transmembrane region" description="Helical" evidence="1">
    <location>
        <begin position="447"/>
        <end position="466"/>
    </location>
</feature>
<proteinExistence type="predicted"/>
<feature type="chain" id="PRO_5035990680" evidence="2">
    <location>
        <begin position="20"/>
        <end position="497"/>
    </location>
</feature>
<evidence type="ECO:0000313" key="6">
    <source>
        <dbReference type="Proteomes" id="UP000290189"/>
    </source>
</evidence>
<feature type="transmembrane region" description="Helical" evidence="1">
    <location>
        <begin position="236"/>
        <end position="269"/>
    </location>
</feature>
<keyword evidence="2" id="KW-0732">Signal</keyword>
<accession>A0A0G4ILZ0</accession>
<feature type="transmembrane region" description="Helical" evidence="1">
    <location>
        <begin position="411"/>
        <end position="435"/>
    </location>
</feature>
<dbReference type="EMBL" id="CDSF01000046">
    <property type="protein sequence ID" value="CEO96164.1"/>
    <property type="molecule type" value="Genomic_DNA"/>
</dbReference>
<sequence>MTSLSIGAVILLCLGPVSTFGNVVFPFSRGAAQNLSIYSPAVSRFLGPQVDDRLAPVVLPVYVFRGDTCNPDNIDEDVVRDRAIVIAGNRACSYTRRFVSLATKGAAAILDTPASDAQPGRYVHFRDGSESEWHRRHPMLLVELDCGLRAVDVIMKEADSPAGLTVRITIDSNEWIGTFAAWPYQVFVRWVPSIIFGIAGVAGAYFLAVHFLLINDRFVASTVEKRRTWRRRIASVVNGFVSGHLIALAFDTVASATMSVVIGVTGFYSTSNAPAWVTLFFTMQMSGWAFVATFVSSIVWVQRLERIIPRSRRRYCWRLISLLHGDHPRVTIVACLVFFLLEVAIDIWYATWQNWRSRWFPFAPLVAGIFALLELILGANFLVGTGRYLYEVSKTTIDQRDTAVHRVLRRIWWCALLIGLSMMLYVVCGVAMIAFYKWAFRPTGWTVVWGTGSIARATGCLARVFVFQPRPRRRARQQHLTIQGKSDSLRMRSTSEA</sequence>
<gene>
    <name evidence="3" type="ORF">PBRA_004854</name>
    <name evidence="4" type="ORF">PLBR_LOCUS506</name>
</gene>
<keyword evidence="1" id="KW-0472">Membrane</keyword>
<keyword evidence="4" id="KW-0496">Mitochondrion</keyword>
<evidence type="ECO:0000256" key="2">
    <source>
        <dbReference type="SAM" id="SignalP"/>
    </source>
</evidence>
<reference evidence="4 6" key="2">
    <citation type="submission" date="2018-03" db="EMBL/GenBank/DDBJ databases">
        <authorList>
            <person name="Fogelqvist J."/>
        </authorList>
    </citation>
    <scope>NUCLEOTIDE SEQUENCE [LARGE SCALE GENOMIC DNA]</scope>
</reference>
<reference evidence="3 5" key="1">
    <citation type="submission" date="2015-02" db="EMBL/GenBank/DDBJ databases">
        <authorList>
            <person name="Chooi Y.-H."/>
        </authorList>
    </citation>
    <scope>NUCLEOTIDE SEQUENCE [LARGE SCALE GENOMIC DNA]</scope>
    <source>
        <strain evidence="3">E3</strain>
    </source>
</reference>
<evidence type="ECO:0000313" key="4">
    <source>
        <dbReference type="EMBL" id="SPQ93291.1"/>
    </source>
</evidence>
<feature type="transmembrane region" description="Helical" evidence="1">
    <location>
        <begin position="194"/>
        <end position="215"/>
    </location>
</feature>
<evidence type="ECO:0000313" key="5">
    <source>
        <dbReference type="Proteomes" id="UP000039324"/>
    </source>
</evidence>
<feature type="transmembrane region" description="Helical" evidence="1">
    <location>
        <begin position="330"/>
        <end position="350"/>
    </location>
</feature>
<keyword evidence="1" id="KW-1133">Transmembrane helix</keyword>
<evidence type="ECO:0000313" key="3">
    <source>
        <dbReference type="EMBL" id="CEO96164.1"/>
    </source>
</evidence>
<protein>
    <submittedName>
        <fullName evidence="3">Uncharacterized protein</fullName>
    </submittedName>
</protein>
<feature type="transmembrane region" description="Helical" evidence="1">
    <location>
        <begin position="275"/>
        <end position="301"/>
    </location>
</feature>
<evidence type="ECO:0000256" key="1">
    <source>
        <dbReference type="SAM" id="Phobius"/>
    </source>
</evidence>
<dbReference type="EMBL" id="OVEO01000001">
    <property type="protein sequence ID" value="SPQ93291.1"/>
    <property type="molecule type" value="Genomic_DNA"/>
</dbReference>
<keyword evidence="5" id="KW-1185">Reference proteome</keyword>
<feature type="transmembrane region" description="Helical" evidence="1">
    <location>
        <begin position="362"/>
        <end position="390"/>
    </location>
</feature>
<dbReference type="AlphaFoldDB" id="A0A0G4ILZ0"/>
<name>A0A0G4ILZ0_PLABS</name>
<keyword evidence="1" id="KW-0812">Transmembrane</keyword>
<feature type="signal peptide" evidence="2">
    <location>
        <begin position="1"/>
        <end position="19"/>
    </location>
</feature>
<dbReference type="Proteomes" id="UP000039324">
    <property type="component" value="Unassembled WGS sequence"/>
</dbReference>
<dbReference type="Proteomes" id="UP000290189">
    <property type="component" value="Unassembled WGS sequence"/>
</dbReference>
<organism evidence="3 5">
    <name type="scientific">Plasmodiophora brassicae</name>
    <name type="common">Clubroot disease agent</name>
    <dbReference type="NCBI Taxonomy" id="37360"/>
    <lineage>
        <taxon>Eukaryota</taxon>
        <taxon>Sar</taxon>
        <taxon>Rhizaria</taxon>
        <taxon>Endomyxa</taxon>
        <taxon>Phytomyxea</taxon>
        <taxon>Plasmodiophorida</taxon>
        <taxon>Plasmodiophoridae</taxon>
        <taxon>Plasmodiophora</taxon>
    </lineage>
</organism>